<dbReference type="InterPro" id="IPR051685">
    <property type="entry name" value="Ycf3/AcsC/BcsC/TPR_MFPF"/>
</dbReference>
<keyword evidence="6" id="KW-1185">Reference proteome</keyword>
<feature type="repeat" description="TPR" evidence="3">
    <location>
        <begin position="306"/>
        <end position="339"/>
    </location>
</feature>
<sequence length="675" mass="76709">MPPLSLVEYALERSIEPLAFEDLCVDLLIRNGYREIVPAGGRRDHGRDAECRVWVKDRVEIHTAFQFSLEKKWENKLLRDIPTIIHHSSAVRSVVFVTSQSVTNEKQDKLREQLRIGKGIELVIYDRGWLLIQLECYYPDLVEKYFNFSPDKTVSSVESQVELRGLSAGNAGELFRNHSPESVRASFIARTQKQPDDFGAWKGLAHIENHLRNYAAALSACVRAERLMPDDINVKLLKATIWAEKGILEQSKPLLIKALEVYEWGANRLGRSVDFYNLANVQSDLGEIEAAEENYRKALALDPNSAKTWKNLGSVLFKRKKHEEELHCYEQALKLDGKLVEAYLCKANTLCVVFGKAEEAVRLFRIAYEIEPNLNDQWAHTPYWYATALADSGEIKEALVQIDSALNFHPDSPYMLNLKAALLSNLWDENPSQYLDQALEFFRFRVSSIHPDYPGLSILLSILVQRGVPEEGWRFIEINLGFKPDALRKYADRAGLSIVQMADGFAMAPQYEEFRDSSILKDHLVRMFHYGLNSSNVLEPLLNHLLMVPHRLMHDGIRDAVAAGSKKEMCSVFRDTLGQVSDIVLALGSLWLSETKPDEKSEQTRLLSLGVVYLAENIITETARLYGYYLGQFGFPRGQEPDGGDIIPDDFNSEVGVRFLDCVYKEWNLGGEEDS</sequence>
<reference evidence="5 6" key="1">
    <citation type="submission" date="2023-04" db="EMBL/GenBank/DDBJ databases">
        <title>A novel bacteria isolated from coastal sediment.</title>
        <authorList>
            <person name="Liu X.-J."/>
            <person name="Du Z.-J."/>
        </authorList>
    </citation>
    <scope>NUCLEOTIDE SEQUENCE [LARGE SCALE GENOMIC DNA]</scope>
    <source>
        <strain evidence="5 6">SDUM461004</strain>
    </source>
</reference>
<keyword evidence="1" id="KW-0677">Repeat</keyword>
<name>A0ABU1ANA8_9BACT</name>
<dbReference type="PROSITE" id="PS50005">
    <property type="entry name" value="TPR"/>
    <property type="match status" value="2"/>
</dbReference>
<dbReference type="InterPro" id="IPR019734">
    <property type="entry name" value="TPR_rpt"/>
</dbReference>
<dbReference type="SUPFAM" id="SSF48452">
    <property type="entry name" value="TPR-like"/>
    <property type="match status" value="1"/>
</dbReference>
<dbReference type="EMBL" id="JARXIC010000029">
    <property type="protein sequence ID" value="MDQ8195678.1"/>
    <property type="molecule type" value="Genomic_DNA"/>
</dbReference>
<accession>A0ABU1ANA8</accession>
<feature type="domain" description="Restriction endonuclease type IV Mrr" evidence="4">
    <location>
        <begin position="13"/>
        <end position="112"/>
    </location>
</feature>
<feature type="repeat" description="TPR" evidence="3">
    <location>
        <begin position="272"/>
        <end position="305"/>
    </location>
</feature>
<dbReference type="SMART" id="SM00028">
    <property type="entry name" value="TPR"/>
    <property type="match status" value="4"/>
</dbReference>
<evidence type="ECO:0000313" key="6">
    <source>
        <dbReference type="Proteomes" id="UP001243717"/>
    </source>
</evidence>
<dbReference type="RefSeq" id="WP_308986127.1">
    <property type="nucleotide sequence ID" value="NZ_JARXIC010000029.1"/>
</dbReference>
<dbReference type="Proteomes" id="UP001243717">
    <property type="component" value="Unassembled WGS sequence"/>
</dbReference>
<keyword evidence="2 3" id="KW-0802">TPR repeat</keyword>
<protein>
    <submittedName>
        <fullName evidence="5">Tetratricopeptide repeat protein</fullName>
    </submittedName>
</protein>
<comment type="caution">
    <text evidence="5">The sequence shown here is derived from an EMBL/GenBank/DDBJ whole genome shotgun (WGS) entry which is preliminary data.</text>
</comment>
<organism evidence="5 6">
    <name type="scientific">Thalassobacterium sedimentorum</name>
    <dbReference type="NCBI Taxonomy" id="3041258"/>
    <lineage>
        <taxon>Bacteria</taxon>
        <taxon>Pseudomonadati</taxon>
        <taxon>Verrucomicrobiota</taxon>
        <taxon>Opitutia</taxon>
        <taxon>Puniceicoccales</taxon>
        <taxon>Coraliomargaritaceae</taxon>
        <taxon>Thalassobacterium</taxon>
    </lineage>
</organism>
<evidence type="ECO:0000256" key="1">
    <source>
        <dbReference type="ARBA" id="ARBA00022737"/>
    </source>
</evidence>
<dbReference type="Gene3D" id="1.25.40.10">
    <property type="entry name" value="Tetratricopeptide repeat domain"/>
    <property type="match status" value="1"/>
</dbReference>
<dbReference type="PANTHER" id="PTHR44943:SF4">
    <property type="entry name" value="TPR REPEAT-CONTAINING PROTEIN MJ0798"/>
    <property type="match status" value="1"/>
</dbReference>
<proteinExistence type="predicted"/>
<dbReference type="PANTHER" id="PTHR44943">
    <property type="entry name" value="CELLULOSE SYNTHASE OPERON PROTEIN C"/>
    <property type="match status" value="1"/>
</dbReference>
<dbReference type="InterPro" id="IPR011990">
    <property type="entry name" value="TPR-like_helical_dom_sf"/>
</dbReference>
<dbReference type="InterPro" id="IPR007560">
    <property type="entry name" value="Restrct_endonuc_IV_Mrr"/>
</dbReference>
<evidence type="ECO:0000256" key="2">
    <source>
        <dbReference type="ARBA" id="ARBA00022803"/>
    </source>
</evidence>
<evidence type="ECO:0000256" key="3">
    <source>
        <dbReference type="PROSITE-ProRule" id="PRU00339"/>
    </source>
</evidence>
<gene>
    <name evidence="5" type="ORF">QEH59_14685</name>
</gene>
<dbReference type="Pfam" id="PF13181">
    <property type="entry name" value="TPR_8"/>
    <property type="match status" value="1"/>
</dbReference>
<evidence type="ECO:0000259" key="4">
    <source>
        <dbReference type="Pfam" id="PF04471"/>
    </source>
</evidence>
<evidence type="ECO:0000313" key="5">
    <source>
        <dbReference type="EMBL" id="MDQ8195678.1"/>
    </source>
</evidence>
<dbReference type="Pfam" id="PF04471">
    <property type="entry name" value="Mrr_cat"/>
    <property type="match status" value="1"/>
</dbReference>
<dbReference type="Pfam" id="PF00515">
    <property type="entry name" value="TPR_1"/>
    <property type="match status" value="1"/>
</dbReference>